<keyword evidence="5" id="KW-1185">Reference proteome</keyword>
<dbReference type="CDD" id="cd05387">
    <property type="entry name" value="BY-kinase"/>
    <property type="match status" value="1"/>
</dbReference>
<dbReference type="GO" id="GO:0004713">
    <property type="term" value="F:protein tyrosine kinase activity"/>
    <property type="evidence" value="ECO:0007669"/>
    <property type="project" value="TreeGrafter"/>
</dbReference>
<protein>
    <submittedName>
        <fullName evidence="4">Polysaccharide biosynthesis protein</fullName>
    </submittedName>
</protein>
<proteinExistence type="predicted"/>
<dbReference type="AlphaFoldDB" id="A0A941AX42"/>
<dbReference type="RefSeq" id="WP_210537722.1">
    <property type="nucleotide sequence ID" value="NZ_JAGKTC010000004.1"/>
</dbReference>
<sequence length="246" mass="26681">MTLDNQRLKDHLSPNSADARSIAPRADSTALTTRELEDRRIIHRNDSVREQADAFRELRTRLLALGGERNFVTLVASVGQGCGGSFVARNLAAAFAFDDSKSALLVDCDALHPSQHAALRVDTSHGGLIDYLEERQPDLGSILYSTGIPRLQLIPSGSQREITGEAFSSLRMRMLVDSLHSRYPDRYLVLDAPPVLGSPDARILSGLADLVVLVAGYGKATPEQIDKAVASFAPEKLAGVVFNHIP</sequence>
<reference evidence="4" key="1">
    <citation type="journal article" date="2016" name="Int. J. Syst. Evol. Microbiol.">
        <title>Pseudoxanthomonas helianthi sp. nov., isolated from roots of Jerusalem artichoke (Helianthus tuberosus).</title>
        <authorList>
            <person name="Kittiwongwattana C."/>
            <person name="Thawai C."/>
        </authorList>
    </citation>
    <scope>NUCLEOTIDE SEQUENCE</scope>
    <source>
        <strain evidence="4">110414</strain>
    </source>
</reference>
<reference evidence="4" key="2">
    <citation type="submission" date="2021-03" db="EMBL/GenBank/DDBJ databases">
        <authorList>
            <person name="Cao W."/>
        </authorList>
    </citation>
    <scope>NUCLEOTIDE SEQUENCE</scope>
    <source>
        <strain evidence="4">110414</strain>
    </source>
</reference>
<feature type="compositionally biased region" description="Basic and acidic residues" evidence="3">
    <location>
        <begin position="1"/>
        <end position="12"/>
    </location>
</feature>
<dbReference type="InterPro" id="IPR005702">
    <property type="entry name" value="Wzc-like_C"/>
</dbReference>
<gene>
    <name evidence="4" type="ORF">J5837_15680</name>
</gene>
<evidence type="ECO:0000256" key="3">
    <source>
        <dbReference type="SAM" id="MobiDB-lite"/>
    </source>
</evidence>
<dbReference type="Gene3D" id="3.40.50.300">
    <property type="entry name" value="P-loop containing nucleotide triphosphate hydrolases"/>
    <property type="match status" value="1"/>
</dbReference>
<dbReference type="InterPro" id="IPR050445">
    <property type="entry name" value="Bact_polysacc_biosynth/exp"/>
</dbReference>
<dbReference type="Proteomes" id="UP000673447">
    <property type="component" value="Unassembled WGS sequence"/>
</dbReference>
<dbReference type="PANTHER" id="PTHR32309">
    <property type="entry name" value="TYROSINE-PROTEIN KINASE"/>
    <property type="match status" value="1"/>
</dbReference>
<dbReference type="GO" id="GO:0005886">
    <property type="term" value="C:plasma membrane"/>
    <property type="evidence" value="ECO:0007669"/>
    <property type="project" value="TreeGrafter"/>
</dbReference>
<evidence type="ECO:0000256" key="1">
    <source>
        <dbReference type="ARBA" id="ARBA00022741"/>
    </source>
</evidence>
<keyword evidence="2" id="KW-0067">ATP-binding</keyword>
<keyword evidence="1" id="KW-0547">Nucleotide-binding</keyword>
<organism evidence="4 5">
    <name type="scientific">Pseudoxanthomonas helianthi</name>
    <dbReference type="NCBI Taxonomy" id="1453541"/>
    <lineage>
        <taxon>Bacteria</taxon>
        <taxon>Pseudomonadati</taxon>
        <taxon>Pseudomonadota</taxon>
        <taxon>Gammaproteobacteria</taxon>
        <taxon>Lysobacterales</taxon>
        <taxon>Lysobacteraceae</taxon>
        <taxon>Pseudoxanthomonas</taxon>
    </lineage>
</organism>
<dbReference type="SUPFAM" id="SSF52540">
    <property type="entry name" value="P-loop containing nucleoside triphosphate hydrolases"/>
    <property type="match status" value="1"/>
</dbReference>
<dbReference type="InterPro" id="IPR027417">
    <property type="entry name" value="P-loop_NTPase"/>
</dbReference>
<accession>A0A941AX42</accession>
<comment type="caution">
    <text evidence="4">The sequence shown here is derived from an EMBL/GenBank/DDBJ whole genome shotgun (WGS) entry which is preliminary data.</text>
</comment>
<evidence type="ECO:0000313" key="5">
    <source>
        <dbReference type="Proteomes" id="UP000673447"/>
    </source>
</evidence>
<evidence type="ECO:0000256" key="2">
    <source>
        <dbReference type="ARBA" id="ARBA00022840"/>
    </source>
</evidence>
<name>A0A941AX42_9GAMM</name>
<feature type="region of interest" description="Disordered" evidence="3">
    <location>
        <begin position="1"/>
        <end position="23"/>
    </location>
</feature>
<dbReference type="PANTHER" id="PTHR32309:SF13">
    <property type="entry name" value="FERRIC ENTEROBACTIN TRANSPORT PROTEIN FEPE"/>
    <property type="match status" value="1"/>
</dbReference>
<dbReference type="EMBL" id="JAGKTC010000004">
    <property type="protein sequence ID" value="MBP3985847.1"/>
    <property type="molecule type" value="Genomic_DNA"/>
</dbReference>
<evidence type="ECO:0000313" key="4">
    <source>
        <dbReference type="EMBL" id="MBP3985847.1"/>
    </source>
</evidence>